<dbReference type="PANTHER" id="PTHR30068:SF3">
    <property type="entry name" value="PHOSPHOLIPID_GLYCEROL ACYLTRANSFERASE DOMAIN-CONTAINING PROTEIN"/>
    <property type="match status" value="1"/>
</dbReference>
<name>A0A383AC29_9ZZZZ</name>
<dbReference type="AlphaFoldDB" id="A0A383AC29"/>
<gene>
    <name evidence="2" type="ORF">METZ01_LOCUS458221</name>
</gene>
<sequence length="199" mass="22805">MNNQVTDSKSIGPYQDRQVSGVIKSLIEDKDFLQILSFQLYPKLTKIIPHLTNSFVKKVFSKNFKSSSTVEEFQRNLAPFVKKMIESTTKGFTYSGLENLSSKPTLFIANHRDISLDSLFLNYARFLEGYKTVRIAIGDNLLDGGFLERLMRLNKSFVVHRNIKGVKETFRKLQYLSSFIDKSIKVDNDIYIPSCCHTG</sequence>
<dbReference type="EMBL" id="UINC01190966">
    <property type="protein sequence ID" value="SVE05367.1"/>
    <property type="molecule type" value="Genomic_DNA"/>
</dbReference>
<dbReference type="InterPro" id="IPR002123">
    <property type="entry name" value="Plipid/glycerol_acylTrfase"/>
</dbReference>
<evidence type="ECO:0000259" key="1">
    <source>
        <dbReference type="Pfam" id="PF01553"/>
    </source>
</evidence>
<feature type="non-terminal residue" evidence="2">
    <location>
        <position position="199"/>
    </location>
</feature>
<dbReference type="GO" id="GO:0019698">
    <property type="term" value="P:D-galacturonate catabolic process"/>
    <property type="evidence" value="ECO:0007669"/>
    <property type="project" value="TreeGrafter"/>
</dbReference>
<dbReference type="PANTHER" id="PTHR30068">
    <property type="entry name" value="URONATE ISOMERASE"/>
    <property type="match status" value="1"/>
</dbReference>
<organism evidence="2">
    <name type="scientific">marine metagenome</name>
    <dbReference type="NCBI Taxonomy" id="408172"/>
    <lineage>
        <taxon>unclassified sequences</taxon>
        <taxon>metagenomes</taxon>
        <taxon>ecological metagenomes</taxon>
    </lineage>
</organism>
<dbReference type="Pfam" id="PF01553">
    <property type="entry name" value="Acyltransferase"/>
    <property type="match status" value="1"/>
</dbReference>
<protein>
    <recommendedName>
        <fullName evidence="1">Phospholipid/glycerol acyltransferase domain-containing protein</fullName>
    </recommendedName>
</protein>
<evidence type="ECO:0000313" key="2">
    <source>
        <dbReference type="EMBL" id="SVE05367.1"/>
    </source>
</evidence>
<accession>A0A383AC29</accession>
<dbReference type="GO" id="GO:0042840">
    <property type="term" value="P:D-glucuronate catabolic process"/>
    <property type="evidence" value="ECO:0007669"/>
    <property type="project" value="TreeGrafter"/>
</dbReference>
<proteinExistence type="predicted"/>
<reference evidence="2" key="1">
    <citation type="submission" date="2018-05" db="EMBL/GenBank/DDBJ databases">
        <authorList>
            <person name="Lanie J.A."/>
            <person name="Ng W.-L."/>
            <person name="Kazmierczak K.M."/>
            <person name="Andrzejewski T.M."/>
            <person name="Davidsen T.M."/>
            <person name="Wayne K.J."/>
            <person name="Tettelin H."/>
            <person name="Glass J.I."/>
            <person name="Rusch D."/>
            <person name="Podicherti R."/>
            <person name="Tsui H.-C.T."/>
            <person name="Winkler M.E."/>
        </authorList>
    </citation>
    <scope>NUCLEOTIDE SEQUENCE</scope>
</reference>
<feature type="domain" description="Phospholipid/glycerol acyltransferase" evidence="1">
    <location>
        <begin position="92"/>
        <end position="172"/>
    </location>
</feature>
<dbReference type="GO" id="GO:0016746">
    <property type="term" value="F:acyltransferase activity"/>
    <property type="evidence" value="ECO:0007669"/>
    <property type="project" value="InterPro"/>
</dbReference>